<name>A0A8U0HWQ4_9EURY</name>
<reference evidence="6 7" key="1">
    <citation type="submission" date="2022-04" db="EMBL/GenBank/DDBJ databases">
        <title>Diverse halophilic archaea isolated from saline environments.</title>
        <authorList>
            <person name="Cui H.-L."/>
        </authorList>
    </citation>
    <scope>NUCLEOTIDE SEQUENCE [LARGE SCALE GENOMIC DNA]</scope>
    <source>
        <strain evidence="6 7">XZYJT49</strain>
    </source>
</reference>
<dbReference type="EMBL" id="CP096659">
    <property type="protein sequence ID" value="UPV75510.1"/>
    <property type="molecule type" value="Genomic_DNA"/>
</dbReference>
<dbReference type="PANTHER" id="PTHR43464:SF19">
    <property type="entry name" value="UBIQUINONE BIOSYNTHESIS O-METHYLTRANSFERASE, MITOCHONDRIAL"/>
    <property type="match status" value="1"/>
</dbReference>
<keyword evidence="2" id="KW-0808">Transferase</keyword>
<dbReference type="PANTHER" id="PTHR43464">
    <property type="entry name" value="METHYLTRANSFERASE"/>
    <property type="match status" value="1"/>
</dbReference>
<feature type="compositionally biased region" description="Acidic residues" evidence="4">
    <location>
        <begin position="1"/>
        <end position="31"/>
    </location>
</feature>
<dbReference type="InterPro" id="IPR029063">
    <property type="entry name" value="SAM-dependent_MTases_sf"/>
</dbReference>
<gene>
    <name evidence="6" type="ORF">M0R89_05440</name>
</gene>
<organism evidence="6 7">
    <name type="scientific">Halorussus limi</name>
    <dbReference type="NCBI Taxonomy" id="2938695"/>
    <lineage>
        <taxon>Archaea</taxon>
        <taxon>Methanobacteriati</taxon>
        <taxon>Methanobacteriota</taxon>
        <taxon>Stenosarchaea group</taxon>
        <taxon>Halobacteria</taxon>
        <taxon>Halobacteriales</taxon>
        <taxon>Haladaptataceae</taxon>
        <taxon>Halorussus</taxon>
    </lineage>
</organism>
<evidence type="ECO:0000313" key="6">
    <source>
        <dbReference type="EMBL" id="UPV75510.1"/>
    </source>
</evidence>
<dbReference type="Gene3D" id="3.40.50.150">
    <property type="entry name" value="Vaccinia Virus protein VP39"/>
    <property type="match status" value="1"/>
</dbReference>
<feature type="domain" description="Methyltransferase" evidence="5">
    <location>
        <begin position="49"/>
        <end position="143"/>
    </location>
</feature>
<evidence type="ECO:0000259" key="5">
    <source>
        <dbReference type="Pfam" id="PF13649"/>
    </source>
</evidence>
<dbReference type="Pfam" id="PF13649">
    <property type="entry name" value="Methyltransf_25"/>
    <property type="match status" value="1"/>
</dbReference>
<keyword evidence="3" id="KW-0949">S-adenosyl-L-methionine</keyword>
<dbReference type="KEGG" id="halx:M0R89_05440"/>
<dbReference type="CDD" id="cd02440">
    <property type="entry name" value="AdoMet_MTases"/>
    <property type="match status" value="1"/>
</dbReference>
<dbReference type="SUPFAM" id="SSF53335">
    <property type="entry name" value="S-adenosyl-L-methionine-dependent methyltransferases"/>
    <property type="match status" value="1"/>
</dbReference>
<evidence type="ECO:0000256" key="3">
    <source>
        <dbReference type="ARBA" id="ARBA00022691"/>
    </source>
</evidence>
<dbReference type="InterPro" id="IPR041698">
    <property type="entry name" value="Methyltransf_25"/>
</dbReference>
<evidence type="ECO:0000313" key="7">
    <source>
        <dbReference type="Proteomes" id="UP000830729"/>
    </source>
</evidence>
<feature type="region of interest" description="Disordered" evidence="4">
    <location>
        <begin position="1"/>
        <end position="33"/>
    </location>
</feature>
<accession>A0A8U0HWQ4</accession>
<dbReference type="GO" id="GO:0008168">
    <property type="term" value="F:methyltransferase activity"/>
    <property type="evidence" value="ECO:0007669"/>
    <property type="project" value="UniProtKB-KW"/>
</dbReference>
<dbReference type="RefSeq" id="WP_248651550.1">
    <property type="nucleotide sequence ID" value="NZ_CP096659.1"/>
</dbReference>
<proteinExistence type="predicted"/>
<dbReference type="GeneID" id="72184621"/>
<dbReference type="AlphaFoldDB" id="A0A8U0HWQ4"/>
<protein>
    <submittedName>
        <fullName evidence="6">Class I SAM-dependent methyltransferase</fullName>
    </submittedName>
</protein>
<dbReference type="GO" id="GO:0032259">
    <property type="term" value="P:methylation"/>
    <property type="evidence" value="ECO:0007669"/>
    <property type="project" value="UniProtKB-KW"/>
</dbReference>
<dbReference type="Proteomes" id="UP000830729">
    <property type="component" value="Chromosome"/>
</dbReference>
<evidence type="ECO:0000256" key="4">
    <source>
        <dbReference type="SAM" id="MobiDB-lite"/>
    </source>
</evidence>
<evidence type="ECO:0000256" key="2">
    <source>
        <dbReference type="ARBA" id="ARBA00022679"/>
    </source>
</evidence>
<sequence>MSEDGEHDEDPAAWWDEAYDSDDPAPWDTDEPQPAFVDLAAEGRLDGRVLDIGCGTGMHARWAAERGHSAAGTDVSERGIERARTRADDSDLDATFRVADALDMPDDLGPFDTVLDSGLFHAFETAQREVYADELAGLVSAGGQVWLVGFREGAPEDWGPNPFGRADVRGAFAGVEWTVREMRDVEFETREAAVPGLLAVVERA</sequence>
<evidence type="ECO:0000256" key="1">
    <source>
        <dbReference type="ARBA" id="ARBA00022603"/>
    </source>
</evidence>
<keyword evidence="1 6" id="KW-0489">Methyltransferase</keyword>
<keyword evidence="7" id="KW-1185">Reference proteome</keyword>